<keyword evidence="3" id="KW-0560">Oxidoreductase</keyword>
<dbReference type="SUPFAM" id="SSF51905">
    <property type="entry name" value="FAD/NAD(P)-binding domain"/>
    <property type="match status" value="1"/>
</dbReference>
<reference evidence="8 9" key="1">
    <citation type="submission" date="2017-05" db="EMBL/GenBank/DDBJ databases">
        <authorList>
            <person name="Varghese N."/>
            <person name="Submissions S."/>
        </authorList>
    </citation>
    <scope>NUCLEOTIDE SEQUENCE [LARGE SCALE GENOMIC DNA]</scope>
    <source>
        <strain evidence="8 9">DSM 25457</strain>
    </source>
</reference>
<proteinExistence type="predicted"/>
<gene>
    <name evidence="8" type="ORF">SAMN06265222_12365</name>
</gene>
<dbReference type="PANTHER" id="PTHR43498:SF1">
    <property type="entry name" value="COB--COM HETERODISULFIDE REDUCTASE IRON-SULFUR SUBUNIT A"/>
    <property type="match status" value="1"/>
</dbReference>
<dbReference type="PANTHER" id="PTHR43498">
    <property type="entry name" value="FERREDOXIN:COB-COM HETERODISULFIDE REDUCTASE SUBUNIT A"/>
    <property type="match status" value="1"/>
</dbReference>
<keyword evidence="6" id="KW-1133">Transmembrane helix</keyword>
<comment type="caution">
    <text evidence="8">The sequence shown here is derived from an EMBL/GenBank/DDBJ whole genome shotgun (WGS) entry which is preliminary data.</text>
</comment>
<keyword evidence="6" id="KW-0472">Membrane</keyword>
<dbReference type="InterPro" id="IPR033803">
    <property type="entry name" value="CBD-like_Golvesin-Xly"/>
</dbReference>
<dbReference type="Gene3D" id="3.50.50.60">
    <property type="entry name" value="FAD/NAD(P)-binding domain"/>
    <property type="match status" value="1"/>
</dbReference>
<dbReference type="InterPro" id="IPR036188">
    <property type="entry name" value="FAD/NAD-bd_sf"/>
</dbReference>
<organism evidence="8 9">
    <name type="scientific">Neorhodopirellula lusitana</name>
    <dbReference type="NCBI Taxonomy" id="445327"/>
    <lineage>
        <taxon>Bacteria</taxon>
        <taxon>Pseudomonadati</taxon>
        <taxon>Planctomycetota</taxon>
        <taxon>Planctomycetia</taxon>
        <taxon>Pirellulales</taxon>
        <taxon>Pirellulaceae</taxon>
        <taxon>Neorhodopirellula</taxon>
    </lineage>
</organism>
<dbReference type="Pfam" id="PF12831">
    <property type="entry name" value="FAD_oxidored"/>
    <property type="match status" value="1"/>
</dbReference>
<sequence length="852" mass="94249">MGTQTCVTNSIILRSSPLGRIWRAFSPPTSINFRYEVIRTDPACPHLQHLLPPPPLPPLGTPTMKLRSQFAFFAIFLPLTTLFNFAVPGITNFSVTQTVHAEEIFIEAESFEDRGGWKLDTQFIEQMGSPYLIAHGLGQPVVDAQTSFQSTENGQYRVWARTIDWVARWGATPSPGKFNIEIDGKPLDATFGTQSKDWAWQDGGIIDLEPGQHRIALKDLTGFDGRCDCLYLTTNIRATPPAVDDVLSPWRRSQLGLPETPVEKGPYDLVVVGGGYSGMGAALSAARMGCKVALIQDRGVLGGNGSSEVRVWAMGNIRRGKFPRIGEIIEEFCDHAKKSPGTYEEFGDDTKELIVLAEKNIDLMLNHFAYAVDATDVVTHPNPAIDQVAKPTRHVNGVRLLNTMTGEDLKVVGDLFVDATGHGWIGAWAGADLDITDKGRMGMSNMWAWDEAEQTQSFPETPWALDLNMADFPYPRDHHGQWFWESGFDKDPLGGAEAIRDWNLRAVYGAFNAMKNRDGSEDHKNAMLTWVAYIGGPRESNRLMGDVVLNQDDVIAKRDFPDGCVPSTWSIDLHYPKEQYAQKFADNPFISHAVHDRRVDRMYGYPVPYRCFYSRNVDNLFMAGRCISVTHEALGTVRVMKTCGMMGEVVGKAASICEKHDCQPRDVYEAHLDELLDLLRLPGKARRVTVDSEITIPEDAMKEAGPLGPMPGIDPAKLPGTVLDDHRAQLQGKWNKQTGLAGYVGYLYRYASPNKLATATFETQLPNAQKYCLMIYNRPHPNRGNTVPVTVKVGGSTLAKLKINQRDEGADGPINAGTFELPSDQPITVVISTESAGGNVHLDAISWEPVND</sequence>
<keyword evidence="1" id="KW-0004">4Fe-4S</keyword>
<evidence type="ECO:0000256" key="3">
    <source>
        <dbReference type="ARBA" id="ARBA00023002"/>
    </source>
</evidence>
<evidence type="ECO:0000256" key="1">
    <source>
        <dbReference type="ARBA" id="ARBA00022485"/>
    </source>
</evidence>
<feature type="transmembrane region" description="Helical" evidence="6">
    <location>
        <begin position="70"/>
        <end position="90"/>
    </location>
</feature>
<evidence type="ECO:0000259" key="7">
    <source>
        <dbReference type="Pfam" id="PF25275"/>
    </source>
</evidence>
<accession>A0ABY1QTL0</accession>
<dbReference type="Pfam" id="PF25275">
    <property type="entry name" value="Golvesin_C"/>
    <property type="match status" value="1"/>
</dbReference>
<evidence type="ECO:0000313" key="8">
    <source>
        <dbReference type="EMBL" id="SMP77635.1"/>
    </source>
</evidence>
<dbReference type="EMBL" id="FXUG01000023">
    <property type="protein sequence ID" value="SMP77635.1"/>
    <property type="molecule type" value="Genomic_DNA"/>
</dbReference>
<name>A0ABY1QTL0_9BACT</name>
<keyword evidence="9" id="KW-1185">Reference proteome</keyword>
<evidence type="ECO:0000256" key="5">
    <source>
        <dbReference type="ARBA" id="ARBA00023014"/>
    </source>
</evidence>
<evidence type="ECO:0000313" key="9">
    <source>
        <dbReference type="Proteomes" id="UP001158067"/>
    </source>
</evidence>
<feature type="domain" description="Golvesin/Xly CBD-like" evidence="7">
    <location>
        <begin position="726"/>
        <end position="845"/>
    </location>
</feature>
<keyword evidence="2" id="KW-0479">Metal-binding</keyword>
<evidence type="ECO:0000256" key="4">
    <source>
        <dbReference type="ARBA" id="ARBA00023004"/>
    </source>
</evidence>
<keyword evidence="4" id="KW-0408">Iron</keyword>
<keyword evidence="5" id="KW-0411">Iron-sulfur</keyword>
<dbReference type="Proteomes" id="UP001158067">
    <property type="component" value="Unassembled WGS sequence"/>
</dbReference>
<keyword evidence="6" id="KW-0812">Transmembrane</keyword>
<evidence type="ECO:0000256" key="2">
    <source>
        <dbReference type="ARBA" id="ARBA00022723"/>
    </source>
</evidence>
<protein>
    <submittedName>
        <fullName evidence="8">FAD dependent oxidoreductase</fullName>
    </submittedName>
</protein>
<evidence type="ECO:0000256" key="6">
    <source>
        <dbReference type="SAM" id="Phobius"/>
    </source>
</evidence>
<dbReference type="InterPro" id="IPR039650">
    <property type="entry name" value="HdrA-like"/>
</dbReference>